<dbReference type="InterPro" id="IPR016187">
    <property type="entry name" value="CTDL_fold"/>
</dbReference>
<dbReference type="Proteomes" id="UP000177894">
    <property type="component" value="Chromosome"/>
</dbReference>
<proteinExistence type="predicted"/>
<evidence type="ECO:0000259" key="1">
    <source>
        <dbReference type="Pfam" id="PF03781"/>
    </source>
</evidence>
<reference evidence="2 3" key="1">
    <citation type="submission" date="2016-10" db="EMBL/GenBank/DDBJ databases">
        <title>Complete Genome Sequence of Acetogen Clostridium formicoaceticum ATCC 27076.</title>
        <authorList>
            <person name="Bao T."/>
            <person name="Cheng C."/>
            <person name="Zhao J."/>
            <person name="Yang S.-T."/>
            <person name="Wang J."/>
            <person name="Wang M."/>
        </authorList>
    </citation>
    <scope>NUCLEOTIDE SEQUENCE [LARGE SCALE GENOMIC DNA]</scope>
    <source>
        <strain evidence="2 3">ATCC 27076</strain>
    </source>
</reference>
<protein>
    <recommendedName>
        <fullName evidence="1">Sulfatase-modifying factor enzyme-like domain-containing protein</fullName>
    </recommendedName>
</protein>
<dbReference type="Gene3D" id="3.90.1580.10">
    <property type="entry name" value="paralog of FGE (formylglycine-generating enzyme)"/>
    <property type="match status" value="1"/>
</dbReference>
<gene>
    <name evidence="2" type="ORF">BJL90_15785</name>
</gene>
<dbReference type="InterPro" id="IPR042095">
    <property type="entry name" value="SUMF_sf"/>
</dbReference>
<evidence type="ECO:0000313" key="3">
    <source>
        <dbReference type="Proteomes" id="UP000177894"/>
    </source>
</evidence>
<dbReference type="Pfam" id="PF03781">
    <property type="entry name" value="FGE-sulfatase"/>
    <property type="match status" value="1"/>
</dbReference>
<name>A0ABN4T9F1_9CLOT</name>
<organism evidence="2 3">
    <name type="scientific">Clostridium formicaceticum</name>
    <dbReference type="NCBI Taxonomy" id="1497"/>
    <lineage>
        <taxon>Bacteria</taxon>
        <taxon>Bacillati</taxon>
        <taxon>Bacillota</taxon>
        <taxon>Clostridia</taxon>
        <taxon>Eubacteriales</taxon>
        <taxon>Clostridiaceae</taxon>
        <taxon>Clostridium</taxon>
    </lineage>
</organism>
<dbReference type="InterPro" id="IPR005532">
    <property type="entry name" value="SUMF_dom"/>
</dbReference>
<dbReference type="SUPFAM" id="SSF56436">
    <property type="entry name" value="C-type lectin-like"/>
    <property type="match status" value="1"/>
</dbReference>
<accession>A0ABN4T9F1</accession>
<evidence type="ECO:0000313" key="2">
    <source>
        <dbReference type="EMBL" id="AOY77179.1"/>
    </source>
</evidence>
<sequence>MMNYDMLKLAVEGLSGGKNTIILDDRGMPSFMVRVPKLRNSDIVAGATQNTHPAFIVDGVEKDLLHISKYQNIVKDDRAYSLPLMDPRVSLTYDQARTFSENKGMGWHLLTNAERAALALWCKKNGTMPRGNNNYGSDHSAAHERGIKTHMADATRIGRVATGSGPASWAHDGTTDGIYDLNGNVWEWFGGYRLVDGEIQIIPYNNAAMHVNQGVDSTLWKAIMPDGSLVDPGTPGTLKYDGTSTIRLATSITTTGTPSTAFKDLALESGLEVPEIVKALALYPDDNNMDGDRFYLNNDGERLPRLGGSWAHTSTAGVFAVSLGGTRSSSAAGLGFRSAYVDL</sequence>
<keyword evidence="3" id="KW-1185">Reference proteome</keyword>
<feature type="domain" description="Sulfatase-modifying factor enzyme-like" evidence="1">
    <location>
        <begin position="80"/>
        <end position="189"/>
    </location>
</feature>
<dbReference type="EMBL" id="CP017603">
    <property type="protein sequence ID" value="AOY77179.1"/>
    <property type="molecule type" value="Genomic_DNA"/>
</dbReference>